<accession>A0ABR4PN60</accession>
<feature type="compositionally biased region" description="Low complexity" evidence="1">
    <location>
        <begin position="237"/>
        <end position="250"/>
    </location>
</feature>
<proteinExistence type="predicted"/>
<organism evidence="2 3">
    <name type="scientific">Phlyctema vagabunda</name>
    <dbReference type="NCBI Taxonomy" id="108571"/>
    <lineage>
        <taxon>Eukaryota</taxon>
        <taxon>Fungi</taxon>
        <taxon>Dikarya</taxon>
        <taxon>Ascomycota</taxon>
        <taxon>Pezizomycotina</taxon>
        <taxon>Leotiomycetes</taxon>
        <taxon>Helotiales</taxon>
        <taxon>Dermateaceae</taxon>
        <taxon>Phlyctema</taxon>
    </lineage>
</organism>
<gene>
    <name evidence="2" type="ORF">PVAG01_04050</name>
</gene>
<name>A0ABR4PN60_9HELO</name>
<reference evidence="2 3" key="1">
    <citation type="submission" date="2024-06" db="EMBL/GenBank/DDBJ databases">
        <title>Complete genome of Phlyctema vagabunda strain 19-DSS-EL-015.</title>
        <authorList>
            <person name="Fiorenzani C."/>
        </authorList>
    </citation>
    <scope>NUCLEOTIDE SEQUENCE [LARGE SCALE GENOMIC DNA]</scope>
    <source>
        <strain evidence="2 3">19-DSS-EL-015</strain>
    </source>
</reference>
<evidence type="ECO:0000313" key="3">
    <source>
        <dbReference type="Proteomes" id="UP001629113"/>
    </source>
</evidence>
<sequence length="326" mass="36309">MGELQNRVSSLLEAFSQGKEILKVQRWRRKENRRAIDVKQKGAETKLSKSLGKDRLQVKDAYGKDLSRYGHDFAAGDAEAQSSLSAILFRLNAGLVSVIEMFTRGRSSSADYQRLLNLSNTSRIEAIKTFSELSSRLSRSSLDLAPVNKHSTSTSRNKRKHKSSKSFGKDSSSNKRSRSRNVPDLSITALGPANSDGWIRPKAGRKSSSNSTPKHSSRSVTPRQSRSKNHTQALQQAVASPVPVLPPVENEPIPKARARARMDNCKSIMSIASGSTKIGEIPEYKWIKPSFDMAESTNYPVTVFYPTGIYEEPSKPRSRLARLFRR</sequence>
<protein>
    <submittedName>
        <fullName evidence="2">Uncharacterized protein</fullName>
    </submittedName>
</protein>
<evidence type="ECO:0000313" key="2">
    <source>
        <dbReference type="EMBL" id="KAL3424769.1"/>
    </source>
</evidence>
<feature type="compositionally biased region" description="Polar residues" evidence="1">
    <location>
        <begin position="220"/>
        <end position="235"/>
    </location>
</feature>
<evidence type="ECO:0000256" key="1">
    <source>
        <dbReference type="SAM" id="MobiDB-lite"/>
    </source>
</evidence>
<dbReference type="EMBL" id="JBFCZG010000003">
    <property type="protein sequence ID" value="KAL3424769.1"/>
    <property type="molecule type" value="Genomic_DNA"/>
</dbReference>
<feature type="region of interest" description="Disordered" evidence="1">
    <location>
        <begin position="144"/>
        <end position="250"/>
    </location>
</feature>
<keyword evidence="3" id="KW-1185">Reference proteome</keyword>
<comment type="caution">
    <text evidence="2">The sequence shown here is derived from an EMBL/GenBank/DDBJ whole genome shotgun (WGS) entry which is preliminary data.</text>
</comment>
<dbReference type="Proteomes" id="UP001629113">
    <property type="component" value="Unassembled WGS sequence"/>
</dbReference>